<sequence>MERVTVEEDPRSAPHVALNPEGHSYPYIYVPDERDKYLNPSATVHYAAVSPQYPVYPAPAPRRKKWIWITAGAVILVIIIVAAVVGGVVGSRSAHQDSAKSDITPTPTPSSAGANATTSTTSLFSSTSTPTNTSTSASAQPTDTTFGATVHMSRNDTCGGTTDSFSVLNSNTYRCVIVPAEKRSIRVSQNQGCKVKTWSGNNCLGLNFRVPDTECHSVLYASVSVDC</sequence>
<evidence type="ECO:0000313" key="3">
    <source>
        <dbReference type="EMBL" id="KAE8153818.1"/>
    </source>
</evidence>
<reference evidence="3 4" key="1">
    <citation type="submission" date="2019-04" db="EMBL/GenBank/DDBJ databases">
        <title>Friends and foes A comparative genomics study of 23 Aspergillus species from section Flavi.</title>
        <authorList>
            <consortium name="DOE Joint Genome Institute"/>
            <person name="Kjaerbolling I."/>
            <person name="Vesth T."/>
            <person name="Frisvad J.C."/>
            <person name="Nybo J.L."/>
            <person name="Theobald S."/>
            <person name="Kildgaard S."/>
            <person name="Isbrandt T."/>
            <person name="Kuo A."/>
            <person name="Sato A."/>
            <person name="Lyhne E.K."/>
            <person name="Kogle M.E."/>
            <person name="Wiebenga A."/>
            <person name="Kun R.S."/>
            <person name="Lubbers R.J."/>
            <person name="Makela M.R."/>
            <person name="Barry K."/>
            <person name="Chovatia M."/>
            <person name="Clum A."/>
            <person name="Daum C."/>
            <person name="Haridas S."/>
            <person name="He G."/>
            <person name="LaButti K."/>
            <person name="Lipzen A."/>
            <person name="Mondo S."/>
            <person name="Riley R."/>
            <person name="Salamov A."/>
            <person name="Simmons B.A."/>
            <person name="Magnuson J.K."/>
            <person name="Henrissat B."/>
            <person name="Mortensen U.H."/>
            <person name="Larsen T.O."/>
            <person name="Devries R.P."/>
            <person name="Grigoriev I.V."/>
            <person name="Machida M."/>
            <person name="Baker S.E."/>
            <person name="Andersen M.R."/>
        </authorList>
    </citation>
    <scope>NUCLEOTIDE SEQUENCE [LARGE SCALE GENOMIC DNA]</scope>
    <source>
        <strain evidence="3 4">IBT 18842</strain>
    </source>
</reference>
<feature type="transmembrane region" description="Helical" evidence="2">
    <location>
        <begin position="66"/>
        <end position="90"/>
    </location>
</feature>
<feature type="compositionally biased region" description="Low complexity" evidence="1">
    <location>
        <begin position="109"/>
        <end position="142"/>
    </location>
</feature>
<organism evidence="3 4">
    <name type="scientific">Aspergillus avenaceus</name>
    <dbReference type="NCBI Taxonomy" id="36643"/>
    <lineage>
        <taxon>Eukaryota</taxon>
        <taxon>Fungi</taxon>
        <taxon>Dikarya</taxon>
        <taxon>Ascomycota</taxon>
        <taxon>Pezizomycotina</taxon>
        <taxon>Eurotiomycetes</taxon>
        <taxon>Eurotiomycetidae</taxon>
        <taxon>Eurotiales</taxon>
        <taxon>Aspergillaceae</taxon>
        <taxon>Aspergillus</taxon>
        <taxon>Aspergillus subgen. Circumdati</taxon>
    </lineage>
</organism>
<keyword evidence="2" id="KW-1133">Transmembrane helix</keyword>
<keyword evidence="2" id="KW-0812">Transmembrane</keyword>
<dbReference type="AlphaFoldDB" id="A0A5N6U5F8"/>
<evidence type="ECO:0000256" key="1">
    <source>
        <dbReference type="SAM" id="MobiDB-lite"/>
    </source>
</evidence>
<dbReference type="Proteomes" id="UP000325780">
    <property type="component" value="Unassembled WGS sequence"/>
</dbReference>
<feature type="region of interest" description="Disordered" evidence="1">
    <location>
        <begin position="93"/>
        <end position="143"/>
    </location>
</feature>
<protein>
    <submittedName>
        <fullName evidence="3">Uncharacterized protein</fullName>
    </submittedName>
</protein>
<evidence type="ECO:0000313" key="4">
    <source>
        <dbReference type="Proteomes" id="UP000325780"/>
    </source>
</evidence>
<accession>A0A5N6U5F8</accession>
<dbReference type="OrthoDB" id="4817121at2759"/>
<name>A0A5N6U5F8_ASPAV</name>
<evidence type="ECO:0000256" key="2">
    <source>
        <dbReference type="SAM" id="Phobius"/>
    </source>
</evidence>
<proteinExistence type="predicted"/>
<keyword evidence="4" id="KW-1185">Reference proteome</keyword>
<gene>
    <name evidence="3" type="ORF">BDV25DRAFT_14900</name>
</gene>
<keyword evidence="2" id="KW-0472">Membrane</keyword>
<dbReference type="EMBL" id="ML742035">
    <property type="protein sequence ID" value="KAE8153818.1"/>
    <property type="molecule type" value="Genomic_DNA"/>
</dbReference>